<evidence type="ECO:0000313" key="2">
    <source>
        <dbReference type="Proteomes" id="UP000429552"/>
    </source>
</evidence>
<accession>A0A640TEH1</accession>
<dbReference type="EMBL" id="BLIP01000001">
    <property type="protein sequence ID" value="GFE20045.1"/>
    <property type="molecule type" value="Genomic_DNA"/>
</dbReference>
<dbReference type="AlphaFoldDB" id="A0A640TEH1"/>
<proteinExistence type="predicted"/>
<gene>
    <name evidence="1" type="ORF">Sliba_04980</name>
</gene>
<organism evidence="1 2">
    <name type="scientific">Streptomyces nigrescens</name>
    <dbReference type="NCBI Taxonomy" id="1920"/>
    <lineage>
        <taxon>Bacteria</taxon>
        <taxon>Bacillati</taxon>
        <taxon>Actinomycetota</taxon>
        <taxon>Actinomycetes</taxon>
        <taxon>Kitasatosporales</taxon>
        <taxon>Streptomycetaceae</taxon>
        <taxon>Streptomyces</taxon>
    </lineage>
</organism>
<dbReference type="Proteomes" id="UP000429552">
    <property type="component" value="Unassembled WGS sequence"/>
</dbReference>
<evidence type="ECO:0000313" key="1">
    <source>
        <dbReference type="EMBL" id="GFE20045.1"/>
    </source>
</evidence>
<sequence length="63" mass="7328">MDTYPRACTRSEYSSIRYKICPQCGRRYRPTWARATGTFEESVDPIGALVWDCPEELCDYSPE</sequence>
<protein>
    <submittedName>
        <fullName evidence="1">Uncharacterized protein</fullName>
    </submittedName>
</protein>
<reference evidence="1 2" key="1">
    <citation type="submission" date="2019-12" db="EMBL/GenBank/DDBJ databases">
        <title>Whole genome shotgun sequence of Streptomyces libani subsp. libani NBRC 13452.</title>
        <authorList>
            <person name="Ichikawa N."/>
            <person name="Kimura A."/>
            <person name="Kitahashi Y."/>
            <person name="Komaki H."/>
            <person name="Tamura T."/>
        </authorList>
    </citation>
    <scope>NUCLEOTIDE SEQUENCE [LARGE SCALE GENOMIC DNA]</scope>
    <source>
        <strain evidence="1 2">NBRC 13452</strain>
    </source>
</reference>
<name>A0A640TEH1_STRNI</name>
<comment type="caution">
    <text evidence="1">The sequence shown here is derived from an EMBL/GenBank/DDBJ whole genome shotgun (WGS) entry which is preliminary data.</text>
</comment>